<keyword evidence="1" id="KW-0378">Hydrolase</keyword>
<dbReference type="EMBL" id="PVBT01000001">
    <property type="protein sequence ID" value="PRD58013.1"/>
    <property type="molecule type" value="Genomic_DNA"/>
</dbReference>
<evidence type="ECO:0000313" key="2">
    <source>
        <dbReference type="Proteomes" id="UP000238563"/>
    </source>
</evidence>
<reference evidence="1 2" key="1">
    <citation type="submission" date="2018-02" db="EMBL/GenBank/DDBJ databases">
        <title>The draft genome of Phyllobacterium myrsinacearum DSM5892.</title>
        <authorList>
            <person name="Li L."/>
            <person name="Liu L."/>
            <person name="Zhang X."/>
            <person name="Wang T."/>
        </authorList>
    </citation>
    <scope>NUCLEOTIDE SEQUENCE [LARGE SCALE GENOMIC DNA]</scope>
    <source>
        <strain evidence="1 2">DSM 5892</strain>
    </source>
</reference>
<dbReference type="Proteomes" id="UP000238563">
    <property type="component" value="Unassembled WGS sequence"/>
</dbReference>
<dbReference type="SUPFAM" id="SSF55811">
    <property type="entry name" value="Nudix"/>
    <property type="match status" value="1"/>
</dbReference>
<organism evidence="1 2">
    <name type="scientific">Phyllobacterium myrsinacearum</name>
    <dbReference type="NCBI Taxonomy" id="28101"/>
    <lineage>
        <taxon>Bacteria</taxon>
        <taxon>Pseudomonadati</taxon>
        <taxon>Pseudomonadota</taxon>
        <taxon>Alphaproteobacteria</taxon>
        <taxon>Hyphomicrobiales</taxon>
        <taxon>Phyllobacteriaceae</taxon>
        <taxon>Phyllobacterium</taxon>
    </lineage>
</organism>
<dbReference type="Gene3D" id="3.90.79.10">
    <property type="entry name" value="Nucleoside Triphosphate Pyrophosphohydrolase"/>
    <property type="match status" value="1"/>
</dbReference>
<dbReference type="GO" id="GO:0016787">
    <property type="term" value="F:hydrolase activity"/>
    <property type="evidence" value="ECO:0007669"/>
    <property type="project" value="UniProtKB-KW"/>
</dbReference>
<proteinExistence type="predicted"/>
<dbReference type="AlphaFoldDB" id="A0A2S9JXE1"/>
<dbReference type="RefSeq" id="WP_105732253.1">
    <property type="nucleotide sequence ID" value="NZ_PVBT01000001.1"/>
</dbReference>
<sequence>MHTIAEATVIPIRQAIVRVEEGPLAYDVQHRAGIIANWTRELAANPSLFDGSFFLAERAAIDAGIFRAAYRRTSFATMMHWKRNRTDAKPWHIFSVGVMVSADNRLIAGQMGATTSAAGRVYFPAGSFDAGDLVGDQVDFDGNAQREVAEETGIDLGSALRRDTMAYLVKVERSIAVFRRYYFRQTGDELLASIRAAIAAQADPELDGVCAIAAAGEMGEATPRTFATFGDWHFGS</sequence>
<dbReference type="OrthoDB" id="9806849at2"/>
<accession>A0A2S9JXE1</accession>
<keyword evidence="2" id="KW-1185">Reference proteome</keyword>
<evidence type="ECO:0000313" key="1">
    <source>
        <dbReference type="EMBL" id="PRD58013.1"/>
    </source>
</evidence>
<comment type="caution">
    <text evidence="1">The sequence shown here is derived from an EMBL/GenBank/DDBJ whole genome shotgun (WGS) entry which is preliminary data.</text>
</comment>
<protein>
    <submittedName>
        <fullName evidence="1">NUDIX hydrolase</fullName>
    </submittedName>
</protein>
<name>A0A2S9JXE1_9HYPH</name>
<gene>
    <name evidence="1" type="ORF">C5750_02390</name>
</gene>
<dbReference type="InterPro" id="IPR015797">
    <property type="entry name" value="NUDIX_hydrolase-like_dom_sf"/>
</dbReference>